<evidence type="ECO:0000256" key="5">
    <source>
        <dbReference type="ARBA" id="ARBA00023136"/>
    </source>
</evidence>
<keyword evidence="4 6" id="KW-0072">Autophagy</keyword>
<dbReference type="GO" id="GO:0000422">
    <property type="term" value="P:autophagy of mitochondrion"/>
    <property type="evidence" value="ECO:0007669"/>
    <property type="project" value="TreeGrafter"/>
</dbReference>
<feature type="compositionally biased region" description="Acidic residues" evidence="8">
    <location>
        <begin position="122"/>
        <end position="142"/>
    </location>
</feature>
<comment type="subcellular location">
    <subcellularLocation>
        <location evidence="6">Cytoplasm</location>
    </subcellularLocation>
    <subcellularLocation>
        <location evidence="6">Preautophagosomal structure membrane</location>
        <topology evidence="6">Peripheral membrane protein</topology>
    </subcellularLocation>
</comment>
<accession>A0A167R2V3</accession>
<keyword evidence="7" id="KW-0175">Coiled coil</keyword>
<dbReference type="GO" id="GO:0060090">
    <property type="term" value="F:molecular adaptor activity"/>
    <property type="evidence" value="ECO:0007669"/>
    <property type="project" value="TreeGrafter"/>
</dbReference>
<dbReference type="GO" id="GO:0034045">
    <property type="term" value="C:phagophore assembly site membrane"/>
    <property type="evidence" value="ECO:0007669"/>
    <property type="project" value="UniProtKB-SubCell"/>
</dbReference>
<dbReference type="Proteomes" id="UP000076738">
    <property type="component" value="Unassembled WGS sequence"/>
</dbReference>
<evidence type="ECO:0000256" key="7">
    <source>
        <dbReference type="SAM" id="Coils"/>
    </source>
</evidence>
<proteinExistence type="inferred from homology"/>
<reference evidence="10 11" key="1">
    <citation type="journal article" date="2016" name="Mol. Biol. Evol.">
        <title>Comparative Genomics of Early-Diverging Mushroom-Forming Fungi Provides Insights into the Origins of Lignocellulose Decay Capabilities.</title>
        <authorList>
            <person name="Nagy L.G."/>
            <person name="Riley R."/>
            <person name="Tritt A."/>
            <person name="Adam C."/>
            <person name="Daum C."/>
            <person name="Floudas D."/>
            <person name="Sun H."/>
            <person name="Yadav J.S."/>
            <person name="Pangilinan J."/>
            <person name="Larsson K.H."/>
            <person name="Matsuura K."/>
            <person name="Barry K."/>
            <person name="Labutti K."/>
            <person name="Kuo R."/>
            <person name="Ohm R.A."/>
            <person name="Bhattacharya S.S."/>
            <person name="Shirouzu T."/>
            <person name="Yoshinaga Y."/>
            <person name="Martin F.M."/>
            <person name="Grigoriev I.V."/>
            <person name="Hibbett D.S."/>
        </authorList>
    </citation>
    <scope>NUCLEOTIDE SEQUENCE [LARGE SCALE GENOMIC DNA]</scope>
    <source>
        <strain evidence="10 11">TUFC12733</strain>
    </source>
</reference>
<evidence type="ECO:0000256" key="8">
    <source>
        <dbReference type="SAM" id="MobiDB-lite"/>
    </source>
</evidence>
<dbReference type="STRING" id="1330018.A0A167R2V3"/>
<keyword evidence="5" id="KW-0472">Membrane</keyword>
<dbReference type="GO" id="GO:0030295">
    <property type="term" value="F:protein kinase activator activity"/>
    <property type="evidence" value="ECO:0007669"/>
    <property type="project" value="TreeGrafter"/>
</dbReference>
<dbReference type="AlphaFoldDB" id="A0A167R2V3"/>
<sequence>MSSPPTSTLIPSLLQTSKSALQTGQALCTRAHARSLQSASWAVEALAKDARARWGREACERMLREAEGIVVALGGRRGRVLEEIRRWDIMRDEATEALDSQLDRLSQVGVPRGMWAARSGEEEGVDPFDEDGSQGDAEDAGGEDGLLVRSGLRDGSGERKGTDKGREAGERSRRNLRDFVDEREVDELMDRMEQDRTVLDEALRSPDVPTPHALTSAIAHLRGSLPPPRPSHTHTIHALLAQQEELTSTMSIALESLTLHYEQMQHAASDVRAGIALEREDVDVLVRDTQEVGPILEELELATGQVEQVGERLREAGKVQGGQVLDAACEGLENLRKGMQDLAGHIAHIEETTTAVLPMLNAHLAGVNSLQAHFGEVERAYEQLVLELARRGAAKARAERLIEELEMQLEGWYAEESREREAFLEETGEWLPPGLCPAVGDAPERWVVRALEGGGGGGLARHALEGT</sequence>
<evidence type="ECO:0000259" key="9">
    <source>
        <dbReference type="Pfam" id="PF04108"/>
    </source>
</evidence>
<dbReference type="PANTHER" id="PTHR28005:SF1">
    <property type="entry name" value="AUTOPHAGY-RELATED PROTEIN 17"/>
    <property type="match status" value="1"/>
</dbReference>
<evidence type="ECO:0000256" key="3">
    <source>
        <dbReference type="ARBA" id="ARBA00022490"/>
    </source>
</evidence>
<dbReference type="GO" id="GO:1990316">
    <property type="term" value="C:Atg1/ULK1 kinase complex"/>
    <property type="evidence" value="ECO:0007669"/>
    <property type="project" value="TreeGrafter"/>
</dbReference>
<dbReference type="Pfam" id="PF04108">
    <property type="entry name" value="ATG17_like"/>
    <property type="match status" value="1"/>
</dbReference>
<keyword evidence="11" id="KW-1185">Reference proteome</keyword>
<dbReference type="InterPro" id="IPR007240">
    <property type="entry name" value="Atg17"/>
</dbReference>
<feature type="domain" description="Autophagy protein ATG17-like" evidence="9">
    <location>
        <begin position="21"/>
        <end position="430"/>
    </location>
</feature>
<evidence type="ECO:0000313" key="11">
    <source>
        <dbReference type="Proteomes" id="UP000076738"/>
    </source>
</evidence>
<evidence type="ECO:0000256" key="1">
    <source>
        <dbReference type="ARBA" id="ARBA00006259"/>
    </source>
</evidence>
<dbReference type="OrthoDB" id="1937984at2759"/>
<name>A0A167R2V3_CALVF</name>
<protein>
    <recommendedName>
        <fullName evidence="2 6">Autophagy-related protein 17</fullName>
    </recommendedName>
</protein>
<dbReference type="GO" id="GO:0034727">
    <property type="term" value="P:piecemeal microautophagy of the nucleus"/>
    <property type="evidence" value="ECO:0007669"/>
    <property type="project" value="TreeGrafter"/>
</dbReference>
<keyword evidence="3 6" id="KW-0963">Cytoplasm</keyword>
<dbReference type="EMBL" id="KV417269">
    <property type="protein sequence ID" value="KZP00497.1"/>
    <property type="molecule type" value="Genomic_DNA"/>
</dbReference>
<evidence type="ECO:0000256" key="6">
    <source>
        <dbReference type="RuleBase" id="RU368080"/>
    </source>
</evidence>
<dbReference type="GO" id="GO:0000045">
    <property type="term" value="P:autophagosome assembly"/>
    <property type="evidence" value="ECO:0007669"/>
    <property type="project" value="TreeGrafter"/>
</dbReference>
<feature type="region of interest" description="Disordered" evidence="8">
    <location>
        <begin position="118"/>
        <end position="173"/>
    </location>
</feature>
<comment type="similarity">
    <text evidence="1 6">Belongs to the ATG17 family.</text>
</comment>
<feature type="compositionally biased region" description="Basic and acidic residues" evidence="8">
    <location>
        <begin position="151"/>
        <end position="173"/>
    </location>
</feature>
<gene>
    <name evidence="10" type="ORF">CALVIDRAFT_595304</name>
</gene>
<organism evidence="10 11">
    <name type="scientific">Calocera viscosa (strain TUFC12733)</name>
    <dbReference type="NCBI Taxonomy" id="1330018"/>
    <lineage>
        <taxon>Eukaryota</taxon>
        <taxon>Fungi</taxon>
        <taxon>Dikarya</taxon>
        <taxon>Basidiomycota</taxon>
        <taxon>Agaricomycotina</taxon>
        <taxon>Dacrymycetes</taxon>
        <taxon>Dacrymycetales</taxon>
        <taxon>Dacrymycetaceae</taxon>
        <taxon>Calocera</taxon>
    </lineage>
</organism>
<feature type="coiled-coil region" evidence="7">
    <location>
        <begin position="388"/>
        <end position="415"/>
    </location>
</feature>
<comment type="function">
    <text evidence="6">Autophagy-specific protein that functions in response to autophagy-inducing signals as a scaffold to recruit other ATG proteins to organize preautophagosomal structure (PAS) formation. Modulates the timing and magnitude of the autophagy response, such as the size of the sequestering vesicles. Plays particularly a role in pexophagy and nucleophagy.</text>
</comment>
<evidence type="ECO:0000313" key="10">
    <source>
        <dbReference type="EMBL" id="KZP00497.1"/>
    </source>
</evidence>
<dbReference type="PANTHER" id="PTHR28005">
    <property type="entry name" value="AUTOPHAGY-RELATED PROTEIN 17"/>
    <property type="match status" value="1"/>
</dbReference>
<evidence type="ECO:0000256" key="4">
    <source>
        <dbReference type="ARBA" id="ARBA00023006"/>
    </source>
</evidence>
<dbReference type="InterPro" id="IPR045326">
    <property type="entry name" value="ATG17-like_dom"/>
</dbReference>
<evidence type="ECO:0000256" key="2">
    <source>
        <dbReference type="ARBA" id="ARBA00013806"/>
    </source>
</evidence>